<dbReference type="SUPFAM" id="SSF56784">
    <property type="entry name" value="HAD-like"/>
    <property type="match status" value="1"/>
</dbReference>
<dbReference type="InterPro" id="IPR006381">
    <property type="entry name" value="HAD-SF-IIB-MPGP"/>
</dbReference>
<gene>
    <name evidence="4" type="ORF">CLV39_0383</name>
</gene>
<dbReference type="InterPro" id="IPR036412">
    <property type="entry name" value="HAD-like_sf"/>
</dbReference>
<dbReference type="GO" id="GO:0000287">
    <property type="term" value="F:magnesium ion binding"/>
    <property type="evidence" value="ECO:0007669"/>
    <property type="project" value="TreeGrafter"/>
</dbReference>
<dbReference type="PROSITE" id="PS01228">
    <property type="entry name" value="COF_1"/>
    <property type="match status" value="1"/>
</dbReference>
<dbReference type="Pfam" id="PF08282">
    <property type="entry name" value="Hydrolase_3"/>
    <property type="match status" value="1"/>
</dbReference>
<organism evidence="4 5">
    <name type="scientific">Hydrogenothermus marinus</name>
    <dbReference type="NCBI Taxonomy" id="133270"/>
    <lineage>
        <taxon>Bacteria</taxon>
        <taxon>Pseudomonadati</taxon>
        <taxon>Aquificota</taxon>
        <taxon>Aquificia</taxon>
        <taxon>Aquificales</taxon>
        <taxon>Hydrogenothermaceae</taxon>
        <taxon>Hydrogenothermus</taxon>
    </lineage>
</organism>
<dbReference type="Gene3D" id="3.30.980.20">
    <property type="entry name" value="Putative mannosyl-3-phosphoglycerate phosphatase, domain 2"/>
    <property type="match status" value="1"/>
</dbReference>
<evidence type="ECO:0000313" key="4">
    <source>
        <dbReference type="EMBL" id="RMA97757.1"/>
    </source>
</evidence>
<name>A0A3M0BKS8_9AQUI</name>
<accession>A0A3M0BKS8</accession>
<dbReference type="InterPro" id="IPR023214">
    <property type="entry name" value="HAD_sf"/>
</dbReference>
<proteinExistence type="predicted"/>
<dbReference type="SFLD" id="SFLDG01140">
    <property type="entry name" value="C2.B:_Phosphomannomutase_and_P"/>
    <property type="match status" value="1"/>
</dbReference>
<dbReference type="RefSeq" id="WP_245960275.1">
    <property type="nucleotide sequence ID" value="NZ_REFO01000010.1"/>
</dbReference>
<dbReference type="GO" id="GO:0050531">
    <property type="term" value="F:mannosyl-3-phosphoglycerate phosphatase activity"/>
    <property type="evidence" value="ECO:0007669"/>
    <property type="project" value="InterPro"/>
</dbReference>
<sequence length="271" mass="31198">MNLLIFTDLDGTLLNYGDYSFEDAKPALEKIKQNNIPLILTTSKTRKEVEILQKNIGINDPFIVENGAAIFFKKGYKGFKIPNTVSIDDYQVIILGERYEKVREIFNIYKKDYCLKGFGDLTAEEIVKLTNLPLERVKLSKQREFTEPFITDCPEKIEDLKKEVAKHGFKIIEGGRFYHFISQNQDKGKAVEITKKIFEENLKTKIKTIGLGDSKNDIPLLEKVDIPILIKKHDGSYIDINLPNLIKSTYEGSKGWNEVVMPLLEKYLENR</sequence>
<evidence type="ECO:0000256" key="3">
    <source>
        <dbReference type="ARBA" id="ARBA00022842"/>
    </source>
</evidence>
<evidence type="ECO:0000256" key="2">
    <source>
        <dbReference type="ARBA" id="ARBA00022801"/>
    </source>
</evidence>
<keyword evidence="1" id="KW-0479">Metal-binding</keyword>
<keyword evidence="5" id="KW-1185">Reference proteome</keyword>
<keyword evidence="2" id="KW-0378">Hydrolase</keyword>
<dbReference type="AlphaFoldDB" id="A0A3M0BKS8"/>
<dbReference type="PANTHER" id="PTHR10000:SF8">
    <property type="entry name" value="HAD SUPERFAMILY HYDROLASE-LIKE, TYPE 3"/>
    <property type="match status" value="1"/>
</dbReference>
<evidence type="ECO:0000313" key="5">
    <source>
        <dbReference type="Proteomes" id="UP000280842"/>
    </source>
</evidence>
<reference evidence="4 5" key="1">
    <citation type="submission" date="2018-10" db="EMBL/GenBank/DDBJ databases">
        <title>Genomic Encyclopedia of Archaeal and Bacterial Type Strains, Phase II (KMG-II): from individual species to whole genera.</title>
        <authorList>
            <person name="Goeker M."/>
        </authorList>
    </citation>
    <scope>NUCLEOTIDE SEQUENCE [LARGE SCALE GENOMIC DNA]</scope>
    <source>
        <strain evidence="4 5">VM1</strain>
    </source>
</reference>
<dbReference type="SFLD" id="SFLDG01142">
    <property type="entry name" value="C2.B.2:_Mannosyl-3-phosphoglyc"/>
    <property type="match status" value="1"/>
</dbReference>
<dbReference type="PANTHER" id="PTHR10000">
    <property type="entry name" value="PHOSPHOSERINE PHOSPHATASE"/>
    <property type="match status" value="1"/>
</dbReference>
<dbReference type="Gene3D" id="3.40.50.1000">
    <property type="entry name" value="HAD superfamily/HAD-like"/>
    <property type="match status" value="1"/>
</dbReference>
<dbReference type="NCBIfam" id="TIGR01484">
    <property type="entry name" value="HAD-SF-IIB"/>
    <property type="match status" value="1"/>
</dbReference>
<dbReference type="InterPro" id="IPR006379">
    <property type="entry name" value="HAD-SF_hydro_IIB"/>
</dbReference>
<dbReference type="EMBL" id="REFO01000010">
    <property type="protein sequence ID" value="RMA97757.1"/>
    <property type="molecule type" value="Genomic_DNA"/>
</dbReference>
<dbReference type="GO" id="GO:0051479">
    <property type="term" value="P:mannosylglycerate biosynthetic process"/>
    <property type="evidence" value="ECO:0007669"/>
    <property type="project" value="InterPro"/>
</dbReference>
<dbReference type="Proteomes" id="UP000280842">
    <property type="component" value="Unassembled WGS sequence"/>
</dbReference>
<comment type="caution">
    <text evidence="4">The sequence shown here is derived from an EMBL/GenBank/DDBJ whole genome shotgun (WGS) entry which is preliminary data.</text>
</comment>
<protein>
    <submittedName>
        <fullName evidence="4">Glucosyl-3-phosphoglycerate phosphatase</fullName>
    </submittedName>
</protein>
<dbReference type="SFLD" id="SFLDS00003">
    <property type="entry name" value="Haloacid_Dehalogenase"/>
    <property type="match status" value="1"/>
</dbReference>
<keyword evidence="3" id="KW-0460">Magnesium</keyword>
<evidence type="ECO:0000256" key="1">
    <source>
        <dbReference type="ARBA" id="ARBA00022723"/>
    </source>
</evidence>
<dbReference type="NCBIfam" id="TIGR01486">
    <property type="entry name" value="HAD-SF-IIB-MPGP"/>
    <property type="match status" value="1"/>
</dbReference>
<dbReference type="CDD" id="cd07507">
    <property type="entry name" value="HAD_Pase"/>
    <property type="match status" value="1"/>
</dbReference>
<dbReference type="GO" id="GO:0005829">
    <property type="term" value="C:cytosol"/>
    <property type="evidence" value="ECO:0007669"/>
    <property type="project" value="TreeGrafter"/>
</dbReference>